<dbReference type="PANTHER" id="PTHR42834">
    <property type="entry name" value="ENDONUCLEASE/EXONUCLEASE/PHOSPHATASE FAMILY PROTEIN (AFU_ORTHOLOGUE AFUA_3G09210)"/>
    <property type="match status" value="1"/>
</dbReference>
<name>A0ABN7K567_9BACT</name>
<comment type="caution">
    <text evidence="2">The sequence shown here is derived from an EMBL/GenBank/DDBJ whole genome shotgun (WGS) entry which is preliminary data.</text>
</comment>
<reference evidence="2 3" key="1">
    <citation type="submission" date="2020-11" db="EMBL/GenBank/DDBJ databases">
        <authorList>
            <person name="Peeters C."/>
        </authorList>
    </citation>
    <scope>NUCLEOTIDE SEQUENCE [LARGE SCALE GENOMIC DNA]</scope>
    <source>
        <strain evidence="2 3">LMG 7974</strain>
    </source>
</reference>
<dbReference type="SUPFAM" id="SSF56219">
    <property type="entry name" value="DNase I-like"/>
    <property type="match status" value="1"/>
</dbReference>
<dbReference type="InterPro" id="IPR005135">
    <property type="entry name" value="Endo/exonuclease/phosphatase"/>
</dbReference>
<organism evidence="2 3">
    <name type="scientific">Campylobacter majalis</name>
    <dbReference type="NCBI Taxonomy" id="2790656"/>
    <lineage>
        <taxon>Bacteria</taxon>
        <taxon>Pseudomonadati</taxon>
        <taxon>Campylobacterota</taxon>
        <taxon>Epsilonproteobacteria</taxon>
        <taxon>Campylobacterales</taxon>
        <taxon>Campylobacteraceae</taxon>
        <taxon>Campylobacter</taxon>
    </lineage>
</organism>
<evidence type="ECO:0000259" key="1">
    <source>
        <dbReference type="Pfam" id="PF19580"/>
    </source>
</evidence>
<dbReference type="Pfam" id="PF19580">
    <property type="entry name" value="Exo_endo_phos_3"/>
    <property type="match status" value="1"/>
</dbReference>
<evidence type="ECO:0000313" key="2">
    <source>
        <dbReference type="EMBL" id="CAD7287676.1"/>
    </source>
</evidence>
<keyword evidence="3" id="KW-1185">Reference proteome</keyword>
<gene>
    <name evidence="2" type="ORF">LMG7974_00556</name>
</gene>
<dbReference type="Gene3D" id="3.60.10.10">
    <property type="entry name" value="Endonuclease/exonuclease/phosphatase"/>
    <property type="match status" value="1"/>
</dbReference>
<accession>A0ABN7K567</accession>
<dbReference type="Proteomes" id="UP000789803">
    <property type="component" value="Unassembled WGS sequence"/>
</dbReference>
<evidence type="ECO:0000313" key="3">
    <source>
        <dbReference type="Proteomes" id="UP000789803"/>
    </source>
</evidence>
<sequence length="295" mass="33917">MRAIILVLILSVFSFATTIKIASYNVNNLFDALDNGNEYRDFKLKSGNWNEKKYTQKIKNIKKVIIAINADIIALQEIENEEVLKELAKNTAYKYATFKTTKNAPVGLGVLSKIKPIKTEYFAVPNVKTRDILKLDFSVDGKFFSLFNVHFPAYKNGFDKQQRAERTLRRALENVKNGVIVGDFNTPYSKNSGKNLLYHIQYAKQYQNLWEFLKPKERFSQNAYGKKRAIDHALLSPDIINSVEISYVCGSYKVYKRGLVDANDYALKINKKPIFSDHLPIVFDLSTDKKEKCKK</sequence>
<feature type="domain" description="Endonuclease/exonuclease/phosphatase" evidence="1">
    <location>
        <begin position="21"/>
        <end position="268"/>
    </location>
</feature>
<dbReference type="RefSeq" id="WP_229932376.1">
    <property type="nucleotide sequence ID" value="NZ_CAJHOF010000004.1"/>
</dbReference>
<dbReference type="PANTHER" id="PTHR42834:SF1">
    <property type="entry name" value="ENDONUCLEASE_EXONUCLEASE_PHOSPHATASE FAMILY PROTEIN (AFU_ORTHOLOGUE AFUA_3G09210)"/>
    <property type="match status" value="1"/>
</dbReference>
<protein>
    <recommendedName>
        <fullName evidence="1">Endonuclease/exonuclease/phosphatase domain-containing protein</fullName>
    </recommendedName>
</protein>
<dbReference type="InterPro" id="IPR036691">
    <property type="entry name" value="Endo/exonu/phosph_ase_sf"/>
</dbReference>
<proteinExistence type="predicted"/>
<dbReference type="EMBL" id="CAJHOF010000004">
    <property type="protein sequence ID" value="CAD7287676.1"/>
    <property type="molecule type" value="Genomic_DNA"/>
</dbReference>